<dbReference type="GO" id="GO:0008270">
    <property type="term" value="F:zinc ion binding"/>
    <property type="evidence" value="ECO:0007669"/>
    <property type="project" value="UniProtKB-KW"/>
</dbReference>
<evidence type="ECO:0000256" key="2">
    <source>
        <dbReference type="ARBA" id="ARBA00022723"/>
    </source>
</evidence>
<protein>
    <recommendedName>
        <fullName evidence="10">C2H2-type domain-containing protein</fullName>
    </recommendedName>
</protein>
<keyword evidence="7" id="KW-0539">Nucleus</keyword>
<dbReference type="PANTHER" id="PTHR46179">
    <property type="entry name" value="ZINC FINGER PROTEIN"/>
    <property type="match status" value="1"/>
</dbReference>
<dbReference type="InterPro" id="IPR013087">
    <property type="entry name" value="Znf_C2H2_type"/>
</dbReference>
<keyword evidence="12" id="KW-1185">Reference proteome</keyword>
<feature type="region of interest" description="Disordered" evidence="9">
    <location>
        <begin position="346"/>
        <end position="365"/>
    </location>
</feature>
<proteinExistence type="predicted"/>
<keyword evidence="2" id="KW-0479">Metal-binding</keyword>
<dbReference type="SMART" id="SM00355">
    <property type="entry name" value="ZnF_C2H2"/>
    <property type="match status" value="2"/>
</dbReference>
<dbReference type="AlphaFoldDB" id="A0AAX6MTL2"/>
<dbReference type="PROSITE" id="PS00028">
    <property type="entry name" value="ZINC_FINGER_C2H2_1"/>
    <property type="match status" value="1"/>
</dbReference>
<reference evidence="11 12" key="1">
    <citation type="journal article" date="2024" name="Front Chem Biol">
        <title>Unveiling the potential of Daldinia eschscholtzii MFLUCC 19-0629 through bioactivity and bioinformatics studies for enhanced sustainable agriculture production.</title>
        <authorList>
            <person name="Brooks S."/>
            <person name="Weaver J.A."/>
            <person name="Klomchit A."/>
            <person name="Alharthi S.A."/>
            <person name="Onlamun T."/>
            <person name="Nurani R."/>
            <person name="Vong T.K."/>
            <person name="Alberti F."/>
            <person name="Greco C."/>
        </authorList>
    </citation>
    <scope>NUCLEOTIDE SEQUENCE [LARGE SCALE GENOMIC DNA]</scope>
    <source>
        <strain evidence="11">MFLUCC 19-0629</strain>
    </source>
</reference>
<dbReference type="PANTHER" id="PTHR46179:SF13">
    <property type="entry name" value="C2H2-TYPE DOMAIN-CONTAINING PROTEIN"/>
    <property type="match status" value="1"/>
</dbReference>
<evidence type="ECO:0000256" key="8">
    <source>
        <dbReference type="PROSITE-ProRule" id="PRU00042"/>
    </source>
</evidence>
<feature type="region of interest" description="Disordered" evidence="9">
    <location>
        <begin position="29"/>
        <end position="59"/>
    </location>
</feature>
<dbReference type="PROSITE" id="PS50157">
    <property type="entry name" value="ZINC_FINGER_C2H2_2"/>
    <property type="match status" value="1"/>
</dbReference>
<comment type="subcellular location">
    <subcellularLocation>
        <location evidence="1">Nucleus</location>
    </subcellularLocation>
</comment>
<evidence type="ECO:0000256" key="7">
    <source>
        <dbReference type="ARBA" id="ARBA00023242"/>
    </source>
</evidence>
<evidence type="ECO:0000256" key="6">
    <source>
        <dbReference type="ARBA" id="ARBA00023163"/>
    </source>
</evidence>
<dbReference type="InterPro" id="IPR036236">
    <property type="entry name" value="Znf_C2H2_sf"/>
</dbReference>
<gene>
    <name evidence="11" type="ORF">Daesc_003625</name>
</gene>
<evidence type="ECO:0000313" key="12">
    <source>
        <dbReference type="Proteomes" id="UP001369815"/>
    </source>
</evidence>
<dbReference type="SUPFAM" id="SSF57667">
    <property type="entry name" value="beta-beta-alpha zinc fingers"/>
    <property type="match status" value="1"/>
</dbReference>
<sequence>MMDMHHHMSMKVNFGDEFHLESQAVSCGSSTGSFSSASTSSSLPEPFTPTSGRSTPGIRSLSMDQDAVAYPTPTGFDLTPPSSAFGGYFPPDAKADIHRYMDYNSASPSPSRKSSMQSQSMDLDYAPILPASYASLPGQDHVIEHANSQSMGHYPFGEYATPPHFPVSANAYHLDNSACDASSMWAWNGHSPVSFFGRGHPSASPSPSQSLSARERSVLTPSYLSSHVKRRVGVHKVQQKTSALQKAQHRHGVRIERIAAATFKCDYPNCTKGPFKRQEHLKRHKDTKHAENMELILTSCPFCDKPFNRKDNYRQHLKLHTLKNRTTRRTDYFPEAQALLDEEVNKTKQRGQLKKKTATFKNEDY</sequence>
<dbReference type="Gene3D" id="3.30.160.60">
    <property type="entry name" value="Classic Zinc Finger"/>
    <property type="match status" value="2"/>
</dbReference>
<dbReference type="Proteomes" id="UP001369815">
    <property type="component" value="Unassembled WGS sequence"/>
</dbReference>
<evidence type="ECO:0000256" key="9">
    <source>
        <dbReference type="SAM" id="MobiDB-lite"/>
    </source>
</evidence>
<evidence type="ECO:0000256" key="4">
    <source>
        <dbReference type="ARBA" id="ARBA00022833"/>
    </source>
</evidence>
<evidence type="ECO:0000259" key="10">
    <source>
        <dbReference type="PROSITE" id="PS50157"/>
    </source>
</evidence>
<name>A0AAX6MTL2_9PEZI</name>
<evidence type="ECO:0000256" key="1">
    <source>
        <dbReference type="ARBA" id="ARBA00004123"/>
    </source>
</evidence>
<accession>A0AAX6MTL2</accession>
<comment type="caution">
    <text evidence="11">The sequence shown here is derived from an EMBL/GenBank/DDBJ whole genome shotgun (WGS) entry which is preliminary data.</text>
</comment>
<feature type="compositionally biased region" description="Low complexity" evidence="9">
    <location>
        <begin position="29"/>
        <end position="42"/>
    </location>
</feature>
<organism evidence="11 12">
    <name type="scientific">Daldinia eschscholtzii</name>
    <dbReference type="NCBI Taxonomy" id="292717"/>
    <lineage>
        <taxon>Eukaryota</taxon>
        <taxon>Fungi</taxon>
        <taxon>Dikarya</taxon>
        <taxon>Ascomycota</taxon>
        <taxon>Pezizomycotina</taxon>
        <taxon>Sordariomycetes</taxon>
        <taxon>Xylariomycetidae</taxon>
        <taxon>Xylariales</taxon>
        <taxon>Hypoxylaceae</taxon>
        <taxon>Daldinia</taxon>
    </lineage>
</organism>
<feature type="compositionally biased region" description="Basic residues" evidence="9">
    <location>
        <begin position="347"/>
        <end position="358"/>
    </location>
</feature>
<keyword evidence="6" id="KW-0804">Transcription</keyword>
<keyword evidence="4" id="KW-0862">Zinc</keyword>
<feature type="domain" description="C2H2-type" evidence="10">
    <location>
        <begin position="298"/>
        <end position="325"/>
    </location>
</feature>
<evidence type="ECO:0000313" key="11">
    <source>
        <dbReference type="EMBL" id="KAK6955978.1"/>
    </source>
</evidence>
<dbReference type="EMBL" id="JBANMG010000003">
    <property type="protein sequence ID" value="KAK6955978.1"/>
    <property type="molecule type" value="Genomic_DNA"/>
</dbReference>
<keyword evidence="5" id="KW-0805">Transcription regulation</keyword>
<dbReference type="GO" id="GO:0006357">
    <property type="term" value="P:regulation of transcription by RNA polymerase II"/>
    <property type="evidence" value="ECO:0007669"/>
    <property type="project" value="TreeGrafter"/>
</dbReference>
<evidence type="ECO:0000256" key="3">
    <source>
        <dbReference type="ARBA" id="ARBA00022771"/>
    </source>
</evidence>
<dbReference type="GO" id="GO:0005634">
    <property type="term" value="C:nucleus"/>
    <property type="evidence" value="ECO:0007669"/>
    <property type="project" value="UniProtKB-SubCell"/>
</dbReference>
<keyword evidence="3 8" id="KW-0863">Zinc-finger</keyword>
<evidence type="ECO:0000256" key="5">
    <source>
        <dbReference type="ARBA" id="ARBA00023015"/>
    </source>
</evidence>
<dbReference type="InterPro" id="IPR051061">
    <property type="entry name" value="Zinc_finger_trans_reg"/>
</dbReference>